<feature type="non-terminal residue" evidence="1">
    <location>
        <position position="1"/>
    </location>
</feature>
<evidence type="ECO:0000313" key="2">
    <source>
        <dbReference type="Proteomes" id="UP001561463"/>
    </source>
</evidence>
<comment type="caution">
    <text evidence="1">The sequence shown here is derived from an EMBL/GenBank/DDBJ whole genome shotgun (WGS) entry which is preliminary data.</text>
</comment>
<dbReference type="EMBL" id="JBFZPZ010000026">
    <property type="protein sequence ID" value="MEX9254817.1"/>
    <property type="molecule type" value="Genomic_DNA"/>
</dbReference>
<protein>
    <submittedName>
        <fullName evidence="1">Uncharacterized protein</fullName>
    </submittedName>
</protein>
<keyword evidence="2" id="KW-1185">Reference proteome</keyword>
<reference evidence="1 2" key="1">
    <citation type="submission" date="2024-03" db="EMBL/GenBank/DDBJ databases">
        <title>Role of Flies in the Dissemination of Carbapenem-Resistant Enterobacteriaceae (CRE): An Epidemiological and Genomic Study in China.</title>
        <authorList>
            <person name="Chen K."/>
            <person name="Zhang R."/>
            <person name="Chen S."/>
        </authorList>
    </citation>
    <scope>NUCLEOTIDE SEQUENCE [LARGE SCALE GENOMIC DNA]</scope>
    <source>
        <strain evidence="2">fly-313</strain>
    </source>
</reference>
<dbReference type="Proteomes" id="UP001561463">
    <property type="component" value="Unassembled WGS sequence"/>
</dbReference>
<proteinExistence type="predicted"/>
<sequence length="70" mass="7828">GTEVNTSVWHADAVRWEVSITSAYVVPTACAAARYLFDFARRVAQKNHLYLRNTEQAIQSLSSKLVSDIT</sequence>
<evidence type="ECO:0000313" key="1">
    <source>
        <dbReference type="EMBL" id="MEX9254817.1"/>
    </source>
</evidence>
<accession>A0ABV4AF05</accession>
<gene>
    <name evidence="1" type="ORF">AB7Z85_20205</name>
</gene>
<organism evidence="1 2">
    <name type="scientific">Pseudenterobacter timonensis</name>
    <dbReference type="NCBI Taxonomy" id="1755099"/>
    <lineage>
        <taxon>Bacteria</taxon>
        <taxon>Pseudomonadati</taxon>
        <taxon>Pseudomonadota</taxon>
        <taxon>Gammaproteobacteria</taxon>
        <taxon>Enterobacterales</taxon>
        <taxon>Enterobacteriaceae</taxon>
        <taxon>Pseudenterobacter</taxon>
    </lineage>
</organism>
<dbReference type="RefSeq" id="WP_369498951.1">
    <property type="nucleotide sequence ID" value="NZ_JBFZPZ010000026.1"/>
</dbReference>
<name>A0ABV4AF05_9ENTR</name>